<proteinExistence type="predicted"/>
<evidence type="ECO:0000313" key="2">
    <source>
        <dbReference type="EMBL" id="NBD26588.1"/>
    </source>
</evidence>
<evidence type="ECO:0008006" key="4">
    <source>
        <dbReference type="Google" id="ProtNLM"/>
    </source>
</evidence>
<dbReference type="RefSeq" id="WP_161745521.1">
    <property type="nucleotide sequence ID" value="NZ_JAAAMV010000022.1"/>
</dbReference>
<organism evidence="2 3">
    <name type="scientific">Paenibacillus glycinis</name>
    <dbReference type="NCBI Taxonomy" id="2697035"/>
    <lineage>
        <taxon>Bacteria</taxon>
        <taxon>Bacillati</taxon>
        <taxon>Bacillota</taxon>
        <taxon>Bacilli</taxon>
        <taxon>Bacillales</taxon>
        <taxon>Paenibacillaceae</taxon>
        <taxon>Paenibacillus</taxon>
    </lineage>
</organism>
<dbReference type="EMBL" id="JAAAMV010000022">
    <property type="protein sequence ID" value="NBD26588.1"/>
    <property type="molecule type" value="Genomic_DNA"/>
</dbReference>
<evidence type="ECO:0000313" key="3">
    <source>
        <dbReference type="Proteomes" id="UP000665561"/>
    </source>
</evidence>
<comment type="caution">
    <text evidence="2">The sequence shown here is derived from an EMBL/GenBank/DDBJ whole genome shotgun (WGS) entry which is preliminary data.</text>
</comment>
<accession>A0ABW9XV96</accession>
<reference evidence="2 3" key="1">
    <citation type="submission" date="2020-01" db="EMBL/GenBank/DDBJ databases">
        <title>Paenibacillus soybeanensis sp. nov. isolated from the nodules of soybean (Glycine max(L.) Merr).</title>
        <authorList>
            <person name="Wang H."/>
        </authorList>
    </citation>
    <scope>NUCLEOTIDE SEQUENCE [LARGE SCALE GENOMIC DNA]</scope>
    <source>
        <strain evidence="2 3">T1</strain>
    </source>
</reference>
<feature type="compositionally biased region" description="Basic residues" evidence="1">
    <location>
        <begin position="40"/>
        <end position="49"/>
    </location>
</feature>
<protein>
    <recommendedName>
        <fullName evidence="4">Spore coat protein B</fullName>
    </recommendedName>
</protein>
<gene>
    <name evidence="2" type="ORF">GT019_22165</name>
</gene>
<name>A0ABW9XV96_9BACL</name>
<evidence type="ECO:0000256" key="1">
    <source>
        <dbReference type="SAM" id="MobiDB-lite"/>
    </source>
</evidence>
<feature type="region of interest" description="Disordered" evidence="1">
    <location>
        <begin position="196"/>
        <end position="265"/>
    </location>
</feature>
<dbReference type="Proteomes" id="UP000665561">
    <property type="component" value="Unassembled WGS sequence"/>
</dbReference>
<keyword evidence="3" id="KW-1185">Reference proteome</keyword>
<sequence length="265" mass="27644">MNSYWGNMGNDAISYKPYGMLGNQGMGNQGMGNQGSHCCKDHKSHKSHHSGGNGGGTNFLSNQIGMNVRINRGGPESLQGKLIGVQSGYLVLKVSGGYVYVNTSHVKSVTDLPGSGGSHGSRGTRQYIMANGFVGVLRALTQKFVQINWGGPEKIEGFIAQVGNESLLLVVGPELVQIPLYHIKTVKTAGIYASKGSQGSSGNNSNNNNKNNNNNNNKSNSSGGSKSSGNKSSSGGNRSANNRNQSSKKSGKTSSTSGSTRGKKG</sequence>
<feature type="region of interest" description="Disordered" evidence="1">
    <location>
        <begin position="32"/>
        <end position="58"/>
    </location>
</feature>